<keyword evidence="2" id="KW-1185">Reference proteome</keyword>
<dbReference type="Proteomes" id="UP000005713">
    <property type="component" value="Unassembled WGS sequence"/>
</dbReference>
<sequence length="29" mass="3191">MLCRRAGVFGRVDRPAGFEVLHPDPHEAG</sequence>
<comment type="caution">
    <text evidence="1">The sequence shown here is derived from an EMBL/GenBank/DDBJ whole genome shotgun (WGS) entry which is preliminary data.</text>
</comment>
<evidence type="ECO:0000313" key="2">
    <source>
        <dbReference type="Proteomes" id="UP000005713"/>
    </source>
</evidence>
<organism evidence="1 2">
    <name type="scientific">Sagittula stellata (strain ATCC 700073 / DSM 11524 / E-37)</name>
    <dbReference type="NCBI Taxonomy" id="388399"/>
    <lineage>
        <taxon>Bacteria</taxon>
        <taxon>Pseudomonadati</taxon>
        <taxon>Pseudomonadota</taxon>
        <taxon>Alphaproteobacteria</taxon>
        <taxon>Rhodobacterales</taxon>
        <taxon>Roseobacteraceae</taxon>
        <taxon>Sagittula</taxon>
    </lineage>
</organism>
<accession>A3K9T0</accession>
<name>A3K9T0_SAGS3</name>
<protein>
    <submittedName>
        <fullName evidence="1">Uncharacterized protein</fullName>
    </submittedName>
</protein>
<dbReference type="AlphaFoldDB" id="A3K9T0"/>
<reference evidence="1 2" key="1">
    <citation type="submission" date="2006-06" db="EMBL/GenBank/DDBJ databases">
        <authorList>
            <person name="Moran M.A."/>
            <person name="Ferriera S."/>
            <person name="Johnson J."/>
            <person name="Kravitz S."/>
            <person name="Beeson K."/>
            <person name="Sutton G."/>
            <person name="Rogers Y.-H."/>
            <person name="Friedman R."/>
            <person name="Frazier M."/>
            <person name="Venter J.C."/>
        </authorList>
    </citation>
    <scope>NUCLEOTIDE SEQUENCE [LARGE SCALE GENOMIC DNA]</scope>
    <source>
        <strain evidence="1 2">E-37</strain>
    </source>
</reference>
<proteinExistence type="predicted"/>
<dbReference type="EMBL" id="AAYA01000019">
    <property type="protein sequence ID" value="EBA06033.1"/>
    <property type="molecule type" value="Genomic_DNA"/>
</dbReference>
<evidence type="ECO:0000313" key="1">
    <source>
        <dbReference type="EMBL" id="EBA06033.1"/>
    </source>
</evidence>
<gene>
    <name evidence="1" type="ORF">SSE37_10487</name>
</gene>